<dbReference type="RefSeq" id="WP_109991370.1">
    <property type="nucleotide sequence ID" value="NZ_CP028160.1"/>
</dbReference>
<reference evidence="1 2" key="1">
    <citation type="submission" date="2018-03" db="EMBL/GenBank/DDBJ databases">
        <title>Genome sequence of Lactococcus lactis strain 14B4 from almond drupe.</title>
        <authorList>
            <person name="Tran T.D."/>
            <person name="McGarvey J.A."/>
            <person name="Huynh S."/>
            <person name="Parker C.T."/>
        </authorList>
    </citation>
    <scope>NUCLEOTIDE SEQUENCE [LARGE SCALE GENOMIC DNA]</scope>
    <source>
        <strain evidence="1 2">14B4</strain>
    </source>
</reference>
<protein>
    <submittedName>
        <fullName evidence="1">Capsid protein</fullName>
    </submittedName>
</protein>
<sequence>MADVGVDIKVDLSGFSNKLSPYRFRKGADAMLNQMLMDMDRYIPKKSGALRFIGHVNTGRSQLVWQAPYARAQYYGKIMKKGATYSIKNYTTPGTGPRWDLKTKAKYGKKWAEVFVKGAGFGK</sequence>
<name>A0A2Z3KM03_LACLL</name>
<gene>
    <name evidence="1" type="ORF">LL14B4_12645</name>
</gene>
<dbReference type="InterPro" id="IPR021080">
    <property type="entry name" value="Minor_capsid_protein"/>
</dbReference>
<accession>A0A2Z3KM03</accession>
<organism evidence="1 2">
    <name type="scientific">Lactococcus lactis subsp. lactis</name>
    <name type="common">Streptococcus lactis</name>
    <dbReference type="NCBI Taxonomy" id="1360"/>
    <lineage>
        <taxon>Bacteria</taxon>
        <taxon>Bacillati</taxon>
        <taxon>Bacillota</taxon>
        <taxon>Bacilli</taxon>
        <taxon>Lactobacillales</taxon>
        <taxon>Streptococcaceae</taxon>
        <taxon>Lactococcus</taxon>
    </lineage>
</organism>
<dbReference type="AlphaFoldDB" id="A0A2Z3KM03"/>
<evidence type="ECO:0000313" key="2">
    <source>
        <dbReference type="Proteomes" id="UP000245919"/>
    </source>
</evidence>
<dbReference type="Proteomes" id="UP000245919">
    <property type="component" value="Chromosome"/>
</dbReference>
<proteinExistence type="predicted"/>
<dbReference type="Pfam" id="PF11114">
    <property type="entry name" value="Minor_capsid_2"/>
    <property type="match status" value="1"/>
</dbReference>
<dbReference type="GeneID" id="89634626"/>
<evidence type="ECO:0000313" key="1">
    <source>
        <dbReference type="EMBL" id="AWN66955.1"/>
    </source>
</evidence>
<dbReference type="EMBL" id="CP028160">
    <property type="protein sequence ID" value="AWN66955.1"/>
    <property type="molecule type" value="Genomic_DNA"/>
</dbReference>